<feature type="compositionally biased region" description="Low complexity" evidence="2">
    <location>
        <begin position="495"/>
        <end position="507"/>
    </location>
</feature>
<dbReference type="Pfam" id="PF01476">
    <property type="entry name" value="LysM"/>
    <property type="match status" value="2"/>
</dbReference>
<sequence length="570" mass="64745">MRILKLTVVLLTIAGLNSFASGLRKDNPKKACTINISALDTLSGYEKYYSIPDETMKKIFSDKLDSMLSSWYVQNAFLLDSTELAEADTLKQTLPDSIYIQRLQSMQSAVSLSFNNTVKSFITMYTVRKPKQVAVMLGLANYYFPMFEEALAKYDLPMELKYLPIIESALNPGANSVASAVGLWQFMYSTGKMYKLEISTFVDERRDPLKATDAAARYLRDLYNIYQDWHLVIAAYNCGPGNVNKAIKRSGDAKDYWKIYYRLPKETRGYVPAFIAANYVMNFYQSHNILPKSPDFPIITDTLMVNDYLHFNQISEIIGIPVEQIRCLNPQYRRDIIPASKDKSYSLVLPQDQISAYLENEAIIHDHRRTEFFPNNQIINPQNNFASHGPGDIKGRDKVIYTVKSGDNLGLIAAWFRVRSSDLKYWNNIHKNFIKAGQKLAVYVPEGHGEHYSKLNKKSFSEKQKSLNEKPTVSSTQNLASAAKKQSTETKSAEKTTTQSTVKSSSVEKNNEQTVEKGEFVYYKVRKGDNFWSIAKKFPGVSNDDIMKLNNITQANSLRVGQVLKILPKA</sequence>
<dbReference type="KEGG" id="anf:AQPE_0076"/>
<feature type="domain" description="LysM" evidence="4">
    <location>
        <begin position="399"/>
        <end position="442"/>
    </location>
</feature>
<evidence type="ECO:0000256" key="2">
    <source>
        <dbReference type="SAM" id="MobiDB-lite"/>
    </source>
</evidence>
<dbReference type="Pfam" id="PF01464">
    <property type="entry name" value="SLT"/>
    <property type="match status" value="1"/>
</dbReference>
<dbReference type="AlphaFoldDB" id="A0A5K7S393"/>
<evidence type="ECO:0000313" key="6">
    <source>
        <dbReference type="Proteomes" id="UP001193389"/>
    </source>
</evidence>
<dbReference type="PANTHER" id="PTHR33734">
    <property type="entry name" value="LYSM DOMAIN-CONTAINING GPI-ANCHORED PROTEIN 2"/>
    <property type="match status" value="1"/>
</dbReference>
<dbReference type="InterPro" id="IPR008258">
    <property type="entry name" value="Transglycosylase_SLT_dom_1"/>
</dbReference>
<dbReference type="PANTHER" id="PTHR33734:SF22">
    <property type="entry name" value="MEMBRANE-BOUND LYTIC MUREIN TRANSGLYCOSYLASE D"/>
    <property type="match status" value="1"/>
</dbReference>
<evidence type="ECO:0000259" key="4">
    <source>
        <dbReference type="PROSITE" id="PS51782"/>
    </source>
</evidence>
<dbReference type="InterPro" id="IPR023346">
    <property type="entry name" value="Lysozyme-like_dom_sf"/>
</dbReference>
<comment type="similarity">
    <text evidence="1">Belongs to the transglycosylase Slt family.</text>
</comment>
<keyword evidence="6" id="KW-1185">Reference proteome</keyword>
<dbReference type="Proteomes" id="UP001193389">
    <property type="component" value="Chromosome"/>
</dbReference>
<feature type="region of interest" description="Disordered" evidence="2">
    <location>
        <begin position="460"/>
        <end position="510"/>
    </location>
</feature>
<dbReference type="Gene3D" id="1.10.530.10">
    <property type="match status" value="1"/>
</dbReference>
<evidence type="ECO:0000313" key="5">
    <source>
        <dbReference type="EMBL" id="BBE15940.1"/>
    </source>
</evidence>
<dbReference type="Gene3D" id="3.10.350.10">
    <property type="entry name" value="LysM domain"/>
    <property type="match status" value="2"/>
</dbReference>
<dbReference type="InterPro" id="IPR036779">
    <property type="entry name" value="LysM_dom_sf"/>
</dbReference>
<dbReference type="EMBL" id="AP018694">
    <property type="protein sequence ID" value="BBE15940.1"/>
    <property type="molecule type" value="Genomic_DNA"/>
</dbReference>
<dbReference type="RefSeq" id="WP_318349055.1">
    <property type="nucleotide sequence ID" value="NZ_AP018694.1"/>
</dbReference>
<feature type="signal peptide" evidence="3">
    <location>
        <begin position="1"/>
        <end position="20"/>
    </location>
</feature>
<proteinExistence type="inferred from homology"/>
<accession>A0A5K7S393</accession>
<dbReference type="PROSITE" id="PS00922">
    <property type="entry name" value="TRANSGLYCOSYLASE"/>
    <property type="match status" value="1"/>
</dbReference>
<dbReference type="InterPro" id="IPR018392">
    <property type="entry name" value="LysM"/>
</dbReference>
<dbReference type="CDD" id="cd16894">
    <property type="entry name" value="MltD-like"/>
    <property type="match status" value="1"/>
</dbReference>
<dbReference type="SUPFAM" id="SSF53955">
    <property type="entry name" value="Lysozyme-like"/>
    <property type="match status" value="1"/>
</dbReference>
<reference evidence="5" key="1">
    <citation type="journal article" date="2020" name="Int. J. Syst. Evol. Microbiol.">
        <title>Aquipluma nitroreducens gen. nov. sp. nov., a novel facultatively anaerobic bacterium isolated from a freshwater lake.</title>
        <authorList>
            <person name="Watanabe M."/>
            <person name="Kojima H."/>
            <person name="Fukui M."/>
        </authorList>
    </citation>
    <scope>NUCLEOTIDE SEQUENCE</scope>
    <source>
        <strain evidence="5">MeG22</strain>
    </source>
</reference>
<evidence type="ECO:0000256" key="3">
    <source>
        <dbReference type="SAM" id="SignalP"/>
    </source>
</evidence>
<dbReference type="PROSITE" id="PS51782">
    <property type="entry name" value="LYSM"/>
    <property type="match status" value="2"/>
</dbReference>
<gene>
    <name evidence="5" type="ORF">AQPE_0076</name>
</gene>
<dbReference type="GO" id="GO:0008932">
    <property type="term" value="F:lytic endotransglycosylase activity"/>
    <property type="evidence" value="ECO:0007669"/>
    <property type="project" value="TreeGrafter"/>
</dbReference>
<dbReference type="GO" id="GO:0000270">
    <property type="term" value="P:peptidoglycan metabolic process"/>
    <property type="evidence" value="ECO:0007669"/>
    <property type="project" value="InterPro"/>
</dbReference>
<feature type="compositionally biased region" description="Polar residues" evidence="2">
    <location>
        <begin position="469"/>
        <end position="480"/>
    </location>
</feature>
<organism evidence="5 6">
    <name type="scientific">Aquipluma nitroreducens</name>
    <dbReference type="NCBI Taxonomy" id="2010828"/>
    <lineage>
        <taxon>Bacteria</taxon>
        <taxon>Pseudomonadati</taxon>
        <taxon>Bacteroidota</taxon>
        <taxon>Bacteroidia</taxon>
        <taxon>Marinilabiliales</taxon>
        <taxon>Prolixibacteraceae</taxon>
        <taxon>Aquipluma</taxon>
    </lineage>
</organism>
<dbReference type="SMART" id="SM00257">
    <property type="entry name" value="LysM"/>
    <property type="match status" value="2"/>
</dbReference>
<feature type="chain" id="PRO_5024342879" evidence="3">
    <location>
        <begin position="21"/>
        <end position="570"/>
    </location>
</feature>
<dbReference type="SUPFAM" id="SSF54106">
    <property type="entry name" value="LysM domain"/>
    <property type="match status" value="2"/>
</dbReference>
<dbReference type="InterPro" id="IPR000189">
    <property type="entry name" value="Transglyc_AS"/>
</dbReference>
<keyword evidence="3" id="KW-0732">Signal</keyword>
<name>A0A5K7S393_9BACT</name>
<feature type="domain" description="LysM" evidence="4">
    <location>
        <begin position="521"/>
        <end position="566"/>
    </location>
</feature>
<dbReference type="GO" id="GO:0016020">
    <property type="term" value="C:membrane"/>
    <property type="evidence" value="ECO:0007669"/>
    <property type="project" value="InterPro"/>
</dbReference>
<protein>
    <submittedName>
        <fullName evidence="5">Membrane-bound lytic murein transglycosylase D</fullName>
    </submittedName>
</protein>
<dbReference type="CDD" id="cd00118">
    <property type="entry name" value="LysM"/>
    <property type="match status" value="2"/>
</dbReference>
<evidence type="ECO:0000256" key="1">
    <source>
        <dbReference type="ARBA" id="ARBA00007734"/>
    </source>
</evidence>